<keyword evidence="2" id="KW-1185">Reference proteome</keyword>
<proteinExistence type="predicted"/>
<evidence type="ECO:0000313" key="1">
    <source>
        <dbReference type="EMBL" id="ROR92573.1"/>
    </source>
</evidence>
<dbReference type="EMBL" id="RKHO01000001">
    <property type="protein sequence ID" value="ROR92573.1"/>
    <property type="molecule type" value="Genomic_DNA"/>
</dbReference>
<comment type="caution">
    <text evidence="1">The sequence shown here is derived from an EMBL/GenBank/DDBJ whole genome shotgun (WGS) entry which is preliminary data.</text>
</comment>
<gene>
    <name evidence="1" type="ORF">EDD33_3464</name>
</gene>
<evidence type="ECO:0000313" key="2">
    <source>
        <dbReference type="Proteomes" id="UP000281738"/>
    </source>
</evidence>
<dbReference type="RefSeq" id="WP_148077128.1">
    <property type="nucleotide sequence ID" value="NZ_RKHO01000001.1"/>
</dbReference>
<dbReference type="OrthoDB" id="3771067at2"/>
<sequence length="348" mass="38763">MDRYDALALARAATVPPVRRDDTGLRGPTRVQLRSARWRRTSRGLYVPSDVDALVAEQRIREAAAVLPEIGGVTGWAGLRWTGGTWFTGRTPGGFQPVDLATCYEDIRGQPGIRVCQERLPPGELVDVEGVRVTLPVRSLFFATRYARDLRAAVAAVDAAAYSDLVSLEEAWDYTLRHPGWTGVPQARNALALADENTWSPAETAMRLVWVLDACLPVPLTNRPVFDLRGHHLGTPDMIDPVTGLLGEYDGPHHLDGPQRSIDVRRLDAFRAHGLEPVVAMAPDLRERELLAARLRSAHERASHRPATDRSWTLDPPAWWRATHTVDLRRALATRGDDRLLDYRRHAS</sequence>
<dbReference type="Proteomes" id="UP000281738">
    <property type="component" value="Unassembled WGS sequence"/>
</dbReference>
<dbReference type="AlphaFoldDB" id="A0A3N2CYP6"/>
<organism evidence="1 2">
    <name type="scientific">Nocardioides aurantiacus</name>
    <dbReference type="NCBI Taxonomy" id="86796"/>
    <lineage>
        <taxon>Bacteria</taxon>
        <taxon>Bacillati</taxon>
        <taxon>Actinomycetota</taxon>
        <taxon>Actinomycetes</taxon>
        <taxon>Propionibacteriales</taxon>
        <taxon>Nocardioidaceae</taxon>
        <taxon>Nocardioides</taxon>
    </lineage>
</organism>
<accession>A0A3N2CYP6</accession>
<evidence type="ECO:0008006" key="3">
    <source>
        <dbReference type="Google" id="ProtNLM"/>
    </source>
</evidence>
<name>A0A3N2CYP6_9ACTN</name>
<protein>
    <recommendedName>
        <fullName evidence="3">Transcriptional regulator, AbiEi antitoxin, Type IV TA system</fullName>
    </recommendedName>
</protein>
<reference evidence="1 2" key="1">
    <citation type="submission" date="2018-11" db="EMBL/GenBank/DDBJ databases">
        <title>Sequencing the genomes of 1000 actinobacteria strains.</title>
        <authorList>
            <person name="Klenk H.-P."/>
        </authorList>
    </citation>
    <scope>NUCLEOTIDE SEQUENCE [LARGE SCALE GENOMIC DNA]</scope>
    <source>
        <strain evidence="1 2">DSM 12652</strain>
    </source>
</reference>